<evidence type="ECO:0000259" key="8">
    <source>
        <dbReference type="PROSITE" id="PS51007"/>
    </source>
</evidence>
<evidence type="ECO:0000256" key="5">
    <source>
        <dbReference type="SAM" id="MobiDB-lite"/>
    </source>
</evidence>
<evidence type="ECO:0000256" key="3">
    <source>
        <dbReference type="ARBA" id="ARBA00023004"/>
    </source>
</evidence>
<sequence length="302" mass="33783">MKYRRLLILLVLMIPLQPAMAADDSLIPGDLMNEIGYGAIIAMLVLFIVAMLVLLRALRVLTKITLRAQGYTEEQIIAEMKPAKKVKKPKTEVWNKLLSLRPMSEEKELIIAHDYDGIQELNNPIPGWFSYMFYITIVFAVGYILIYHVFGFGQLQYDEYKTEMAQADIAKKEYLSKAANRVDETTVKLVTDQAVLASGQAIFKQSCVPCHGDHAQGVVGPNLTDDYWLHGGKINDVFKTIKYGVLAKGMPNWEKQLSPKQISDVANYIKSLHGSNPANPKEPQGEKDADDIAAKGKKIAKI</sequence>
<keyword evidence="3 4" id="KW-0408">Iron</keyword>
<evidence type="ECO:0000256" key="7">
    <source>
        <dbReference type="SAM" id="SignalP"/>
    </source>
</evidence>
<dbReference type="Proteomes" id="UP000199705">
    <property type="component" value="Unassembled WGS sequence"/>
</dbReference>
<feature type="compositionally biased region" description="Basic and acidic residues" evidence="5">
    <location>
        <begin position="283"/>
        <end position="294"/>
    </location>
</feature>
<evidence type="ECO:0000256" key="6">
    <source>
        <dbReference type="SAM" id="Phobius"/>
    </source>
</evidence>
<evidence type="ECO:0000313" key="10">
    <source>
        <dbReference type="Proteomes" id="UP000199705"/>
    </source>
</evidence>
<feature type="transmembrane region" description="Helical" evidence="6">
    <location>
        <begin position="131"/>
        <end position="150"/>
    </location>
</feature>
<keyword evidence="10" id="KW-1185">Reference proteome</keyword>
<evidence type="ECO:0000313" key="9">
    <source>
        <dbReference type="EMBL" id="SDH39701.1"/>
    </source>
</evidence>
<keyword evidence="7" id="KW-0732">Signal</keyword>
<feature type="signal peptide" evidence="7">
    <location>
        <begin position="1"/>
        <end position="21"/>
    </location>
</feature>
<reference evidence="10" key="1">
    <citation type="submission" date="2016-10" db="EMBL/GenBank/DDBJ databases">
        <authorList>
            <person name="Varghese N."/>
            <person name="Submissions S."/>
        </authorList>
    </citation>
    <scope>NUCLEOTIDE SEQUENCE [LARGE SCALE GENOMIC DNA]</scope>
    <source>
        <strain evidence="10">Gh-67</strain>
    </source>
</reference>
<keyword evidence="6" id="KW-0812">Transmembrane</keyword>
<dbReference type="EMBL" id="FNCG01000009">
    <property type="protein sequence ID" value="SDH39701.1"/>
    <property type="molecule type" value="Genomic_DNA"/>
</dbReference>
<dbReference type="PANTHER" id="PTHR33751:SF1">
    <property type="entry name" value="CBB3-TYPE CYTOCHROME C OXIDASE SUBUNIT FIXP"/>
    <property type="match status" value="1"/>
</dbReference>
<dbReference type="PROSITE" id="PS51007">
    <property type="entry name" value="CYTC"/>
    <property type="match status" value="1"/>
</dbReference>
<keyword evidence="6" id="KW-0472">Membrane</keyword>
<dbReference type="InterPro" id="IPR038414">
    <property type="entry name" value="CcoP_N_sf"/>
</dbReference>
<dbReference type="InterPro" id="IPR032858">
    <property type="entry name" value="CcoP_N"/>
</dbReference>
<dbReference type="Gene3D" id="6.10.280.130">
    <property type="match status" value="1"/>
</dbReference>
<dbReference type="GO" id="GO:0020037">
    <property type="term" value="F:heme binding"/>
    <property type="evidence" value="ECO:0007669"/>
    <property type="project" value="InterPro"/>
</dbReference>
<keyword evidence="6" id="KW-1133">Transmembrane helix</keyword>
<dbReference type="Pfam" id="PF14715">
    <property type="entry name" value="FixP_N"/>
    <property type="match status" value="1"/>
</dbReference>
<dbReference type="Gene3D" id="1.10.760.10">
    <property type="entry name" value="Cytochrome c-like domain"/>
    <property type="match status" value="1"/>
</dbReference>
<evidence type="ECO:0000256" key="4">
    <source>
        <dbReference type="PROSITE-ProRule" id="PRU00433"/>
    </source>
</evidence>
<keyword evidence="1 4" id="KW-0349">Heme</keyword>
<dbReference type="GO" id="GO:0046872">
    <property type="term" value="F:metal ion binding"/>
    <property type="evidence" value="ECO:0007669"/>
    <property type="project" value="UniProtKB-KW"/>
</dbReference>
<feature type="region of interest" description="Disordered" evidence="5">
    <location>
        <begin position="271"/>
        <end position="302"/>
    </location>
</feature>
<keyword evidence="2 4" id="KW-0479">Metal-binding</keyword>
<evidence type="ECO:0000256" key="1">
    <source>
        <dbReference type="ARBA" id="ARBA00022617"/>
    </source>
</evidence>
<dbReference type="GO" id="GO:0009055">
    <property type="term" value="F:electron transfer activity"/>
    <property type="evidence" value="ECO:0007669"/>
    <property type="project" value="InterPro"/>
</dbReference>
<accession>A0A1G8C2H6</accession>
<dbReference type="SUPFAM" id="SSF46626">
    <property type="entry name" value="Cytochrome c"/>
    <property type="match status" value="1"/>
</dbReference>
<dbReference type="PANTHER" id="PTHR33751">
    <property type="entry name" value="CBB3-TYPE CYTOCHROME C OXIDASE SUBUNIT FIXP"/>
    <property type="match status" value="1"/>
</dbReference>
<feature type="chain" id="PRO_5011701313" evidence="7">
    <location>
        <begin position="22"/>
        <end position="302"/>
    </location>
</feature>
<gene>
    <name evidence="9" type="ORF">SAMN05192573_109123</name>
</gene>
<evidence type="ECO:0000256" key="2">
    <source>
        <dbReference type="ARBA" id="ARBA00022723"/>
    </source>
</evidence>
<dbReference type="Pfam" id="PF13442">
    <property type="entry name" value="Cytochrome_CBB3"/>
    <property type="match status" value="1"/>
</dbReference>
<protein>
    <submittedName>
        <fullName evidence="9">Cytochrome c oxidase cbb3-type subunit 3</fullName>
    </submittedName>
</protein>
<name>A0A1G8C2H6_9SPHI</name>
<dbReference type="InterPro" id="IPR050597">
    <property type="entry name" value="Cytochrome_c_Oxidase_Subunit"/>
</dbReference>
<feature type="transmembrane region" description="Helical" evidence="6">
    <location>
        <begin position="37"/>
        <end position="58"/>
    </location>
</feature>
<organism evidence="9 10">
    <name type="scientific">Mucilaginibacter gossypii</name>
    <dbReference type="NCBI Taxonomy" id="551996"/>
    <lineage>
        <taxon>Bacteria</taxon>
        <taxon>Pseudomonadati</taxon>
        <taxon>Bacteroidota</taxon>
        <taxon>Sphingobacteriia</taxon>
        <taxon>Sphingobacteriales</taxon>
        <taxon>Sphingobacteriaceae</taxon>
        <taxon>Mucilaginibacter</taxon>
    </lineage>
</organism>
<dbReference type="STRING" id="551996.SAMN05192573_109123"/>
<dbReference type="InterPro" id="IPR036909">
    <property type="entry name" value="Cyt_c-like_dom_sf"/>
</dbReference>
<feature type="domain" description="Cytochrome c" evidence="8">
    <location>
        <begin position="194"/>
        <end position="273"/>
    </location>
</feature>
<dbReference type="InterPro" id="IPR009056">
    <property type="entry name" value="Cyt_c-like_dom"/>
</dbReference>
<dbReference type="AlphaFoldDB" id="A0A1G8C2H6"/>
<proteinExistence type="predicted"/>